<protein>
    <submittedName>
        <fullName evidence="2">GbdB</fullName>
    </submittedName>
</protein>
<evidence type="ECO:0000259" key="1">
    <source>
        <dbReference type="Pfam" id="PF13546"/>
    </source>
</evidence>
<proteinExistence type="predicted"/>
<feature type="domain" description="Transposase IS701-like DDE" evidence="1">
    <location>
        <begin position="20"/>
        <end position="246"/>
    </location>
</feature>
<dbReference type="Pfam" id="PF13546">
    <property type="entry name" value="DDE_5"/>
    <property type="match status" value="1"/>
</dbReference>
<organism evidence="2">
    <name type="scientific">Streptomyces chattanoogensis</name>
    <dbReference type="NCBI Taxonomy" id="66876"/>
    <lineage>
        <taxon>Bacteria</taxon>
        <taxon>Bacillati</taxon>
        <taxon>Actinomycetota</taxon>
        <taxon>Actinomycetes</taxon>
        <taxon>Kitasatosporales</taxon>
        <taxon>Streptomycetaceae</taxon>
        <taxon>Streptomyces</taxon>
    </lineage>
</organism>
<gene>
    <name evidence="2" type="primary">gbdB</name>
</gene>
<dbReference type="PANTHER" id="PTHR33627:SF1">
    <property type="entry name" value="TRANSPOSASE"/>
    <property type="match status" value="1"/>
</dbReference>
<dbReference type="EMBL" id="HQ687212">
    <property type="protein sequence ID" value="AEI70712.1"/>
    <property type="molecule type" value="Genomic_DNA"/>
</dbReference>
<name>F8SUS2_9ACTN</name>
<dbReference type="InterPro" id="IPR038721">
    <property type="entry name" value="IS701-like_DDE_dom"/>
</dbReference>
<sequence length="411" mass="44746">MSVQRSSKQPPTAVADFVQDLFAQLPRADQRRWARAYLHGLLTVPGRKSLQRLAAAVSESPTASQSLQQFLNASPWDWMPVREALAGKVTDALPVHAWTVGPAALPKRGDHSVGVHRRFVPEAGRTINCQVGIGLFLSTGSYGVPVDWRILLTEDWYGDPDRLRRARVPKTLRNRPAWSQVLDLVGGIPARRVAPPAPLLIDLRGLGGAAELADALTRKGLCFLIEIPPGQFLVPHFAQASLPAQALSAQALARRGRSPWGQQAAMTSALVRFPAAGSGSSAGTHVYRLWTGRASTASRTARHWITGTVDAGAEEIRRLLPHASLARSSVKALEDDFGLHDFEGRSFPGWHHHMTMVSAAYAYRCLASESRRAGYNVRIPRHDVVVPLREAGSAAGRRHPAVHRPRIAACS</sequence>
<evidence type="ECO:0000313" key="2">
    <source>
        <dbReference type="EMBL" id="AEI70712.1"/>
    </source>
</evidence>
<accession>F8SUS2</accession>
<dbReference type="PANTHER" id="PTHR33627">
    <property type="entry name" value="TRANSPOSASE"/>
    <property type="match status" value="1"/>
</dbReference>
<dbReference type="AlphaFoldDB" id="F8SUS2"/>
<dbReference type="InterPro" id="IPR039365">
    <property type="entry name" value="IS701-like"/>
</dbReference>
<reference evidence="2" key="1">
    <citation type="submission" date="2010-12" db="EMBL/GenBank/DDBJ databases">
        <authorList>
            <person name="Du Y.-L."/>
            <person name="Bai L.-Q."/>
            <person name="Li Y.-Q."/>
        </authorList>
    </citation>
    <scope>NUCLEOTIDE SEQUENCE</scope>
    <source>
        <strain evidence="2">L10</strain>
    </source>
</reference>